<organism evidence="1">
    <name type="scientific">Mesoaciditoga lauensis</name>
    <dbReference type="NCBI Taxonomy" id="1495039"/>
    <lineage>
        <taxon>Bacteria</taxon>
        <taxon>Thermotogati</taxon>
        <taxon>Thermotogota</taxon>
        <taxon>Thermotogae</taxon>
        <taxon>Mesoaciditogales</taxon>
        <taxon>Mesoaciditogaceae</taxon>
        <taxon>Mesoaciditoga</taxon>
    </lineage>
</organism>
<dbReference type="SUPFAM" id="SSF75138">
    <property type="entry name" value="HprK N-terminal domain-like"/>
    <property type="match status" value="1"/>
</dbReference>
<dbReference type="InterPro" id="IPR028979">
    <property type="entry name" value="Ser_kin/Pase_Hpr-like_N_sf"/>
</dbReference>
<name>A0A7V3RFD1_9BACT</name>
<dbReference type="AlphaFoldDB" id="A0A7V3RFD1"/>
<gene>
    <name evidence="1" type="ORF">ENX73_05355</name>
</gene>
<dbReference type="Gene3D" id="3.40.1390.20">
    <property type="entry name" value="HprK N-terminal domain-like"/>
    <property type="match status" value="1"/>
</dbReference>
<accession>A0A7V3RFD1</accession>
<comment type="caution">
    <text evidence="1">The sequence shown here is derived from an EMBL/GenBank/DDBJ whole genome shotgun (WGS) entry which is preliminary data.</text>
</comment>
<evidence type="ECO:0008006" key="2">
    <source>
        <dbReference type="Google" id="ProtNLM"/>
    </source>
</evidence>
<sequence length="118" mass="12778">MLLSEITRIVEGKALWNFDDKDCDVCGATDMLSELLAVGRDGMLLISGMATSQLIKTADIVGVGGILIVRGKNIPEEMIELAKKYDIPLISTKLVMFTACGRLFCSGLSDINGTRFGY</sequence>
<protein>
    <recommendedName>
        <fullName evidence="2">DRTGG domain-containing protein</fullName>
    </recommendedName>
</protein>
<evidence type="ECO:0000313" key="1">
    <source>
        <dbReference type="EMBL" id="HGE75532.1"/>
    </source>
</evidence>
<proteinExistence type="predicted"/>
<reference evidence="1" key="1">
    <citation type="journal article" date="2020" name="mSystems">
        <title>Genome- and Community-Level Interaction Insights into Carbon Utilization and Element Cycling Functions of Hydrothermarchaeota in Hydrothermal Sediment.</title>
        <authorList>
            <person name="Zhou Z."/>
            <person name="Liu Y."/>
            <person name="Xu W."/>
            <person name="Pan J."/>
            <person name="Luo Z.H."/>
            <person name="Li M."/>
        </authorList>
    </citation>
    <scope>NUCLEOTIDE SEQUENCE [LARGE SCALE GENOMIC DNA]</scope>
    <source>
        <strain evidence="1">SpSt-966</strain>
    </source>
</reference>
<dbReference type="EMBL" id="DTPE01000211">
    <property type="protein sequence ID" value="HGE75532.1"/>
    <property type="molecule type" value="Genomic_DNA"/>
</dbReference>